<accession>A0A239ARP4</accession>
<dbReference type="InterPro" id="IPR028081">
    <property type="entry name" value="Leu-bd"/>
</dbReference>
<dbReference type="RefSeq" id="WP_089274388.1">
    <property type="nucleotide sequence ID" value="NZ_FZOC01000004.1"/>
</dbReference>
<feature type="chain" id="PRO_5012195845" evidence="3">
    <location>
        <begin position="21"/>
        <end position="390"/>
    </location>
</feature>
<dbReference type="OrthoDB" id="9772589at2"/>
<dbReference type="Gene3D" id="3.40.50.2300">
    <property type="match status" value="2"/>
</dbReference>
<dbReference type="PROSITE" id="PS51257">
    <property type="entry name" value="PROKAR_LIPOPROTEIN"/>
    <property type="match status" value="1"/>
</dbReference>
<dbReference type="Pfam" id="PF13458">
    <property type="entry name" value="Peripla_BP_6"/>
    <property type="match status" value="1"/>
</dbReference>
<evidence type="ECO:0000313" key="6">
    <source>
        <dbReference type="Proteomes" id="UP000198324"/>
    </source>
</evidence>
<protein>
    <submittedName>
        <fullName evidence="5">Amino acid/amide ABC transporter substrate-binding protein, HAAT family</fullName>
    </submittedName>
</protein>
<dbReference type="InterPro" id="IPR051010">
    <property type="entry name" value="BCAA_transport"/>
</dbReference>
<proteinExistence type="inferred from homology"/>
<gene>
    <name evidence="5" type="ORF">SAMN04488503_2171</name>
</gene>
<dbReference type="InterPro" id="IPR028082">
    <property type="entry name" value="Peripla_BP_I"/>
</dbReference>
<organism evidence="5 6">
    <name type="scientific">Humidesulfovibrio mexicanus</name>
    <dbReference type="NCBI Taxonomy" id="147047"/>
    <lineage>
        <taxon>Bacteria</taxon>
        <taxon>Pseudomonadati</taxon>
        <taxon>Thermodesulfobacteriota</taxon>
        <taxon>Desulfovibrionia</taxon>
        <taxon>Desulfovibrionales</taxon>
        <taxon>Desulfovibrionaceae</taxon>
        <taxon>Humidesulfovibrio</taxon>
    </lineage>
</organism>
<evidence type="ECO:0000256" key="2">
    <source>
        <dbReference type="ARBA" id="ARBA00022729"/>
    </source>
</evidence>
<dbReference type="Proteomes" id="UP000198324">
    <property type="component" value="Unassembled WGS sequence"/>
</dbReference>
<feature type="signal peptide" evidence="3">
    <location>
        <begin position="1"/>
        <end position="20"/>
    </location>
</feature>
<name>A0A239ARP4_9BACT</name>
<evidence type="ECO:0000313" key="5">
    <source>
        <dbReference type="EMBL" id="SNR98200.1"/>
    </source>
</evidence>
<evidence type="ECO:0000256" key="1">
    <source>
        <dbReference type="ARBA" id="ARBA00010062"/>
    </source>
</evidence>
<sequence>MRARLLFALSAALAAVLALSACSGAPEKPAERTELRIGLIANLSGPPRFDAHELALARVAQVNAAGGVEVGGRRLPVRLMVADNAGQVEQSMAAVTRLVQQERVSAVIGPYLSREALPVAASLEALRVPMITPTASNPAVTKGRKFVFRMCQLDSDQGVVLSRVVHSTLGLRRAAVLYDESDAYSAGLAGFFRAAFAPLPGAAVTMVPYASGTQDFLPQLSRAMAAGAQLLFLPNFPGDLALQLPQARAAGFSGLFLGSDSWDSDRDFHALPEAQGALYTTNFSAEGVDPALLVRAQALASRPGLSLVQNHVLTLDALELLLDTASRTGSTDPVSLRSGLAAVRGFQGLTGELSFNEDGDPARTVFLVVIEGGERRLRARLDPPASGEPR</sequence>
<dbReference type="SUPFAM" id="SSF53822">
    <property type="entry name" value="Periplasmic binding protein-like I"/>
    <property type="match status" value="1"/>
</dbReference>
<dbReference type="EMBL" id="FZOC01000004">
    <property type="protein sequence ID" value="SNR98200.1"/>
    <property type="molecule type" value="Genomic_DNA"/>
</dbReference>
<keyword evidence="2 3" id="KW-0732">Signal</keyword>
<keyword evidence="6" id="KW-1185">Reference proteome</keyword>
<feature type="domain" description="Leucine-binding protein" evidence="4">
    <location>
        <begin position="35"/>
        <end position="373"/>
    </location>
</feature>
<dbReference type="PANTHER" id="PTHR30483:SF6">
    <property type="entry name" value="PERIPLASMIC BINDING PROTEIN OF ABC TRANSPORTER FOR NATURAL AMINO ACIDS"/>
    <property type="match status" value="1"/>
</dbReference>
<reference evidence="5 6" key="1">
    <citation type="submission" date="2017-06" db="EMBL/GenBank/DDBJ databases">
        <authorList>
            <person name="Kim H.J."/>
            <person name="Triplett B.A."/>
        </authorList>
    </citation>
    <scope>NUCLEOTIDE SEQUENCE [LARGE SCALE GENOMIC DNA]</scope>
    <source>
        <strain evidence="5 6">DSM 13116</strain>
    </source>
</reference>
<evidence type="ECO:0000256" key="3">
    <source>
        <dbReference type="SAM" id="SignalP"/>
    </source>
</evidence>
<dbReference type="PANTHER" id="PTHR30483">
    <property type="entry name" value="LEUCINE-SPECIFIC-BINDING PROTEIN"/>
    <property type="match status" value="1"/>
</dbReference>
<dbReference type="AlphaFoldDB" id="A0A239ARP4"/>
<dbReference type="CDD" id="cd06347">
    <property type="entry name" value="PBP1_ABC_LivK_ligand_binding-like"/>
    <property type="match status" value="1"/>
</dbReference>
<comment type="similarity">
    <text evidence="1">Belongs to the leucine-binding protein family.</text>
</comment>
<evidence type="ECO:0000259" key="4">
    <source>
        <dbReference type="Pfam" id="PF13458"/>
    </source>
</evidence>